<reference evidence="3" key="1">
    <citation type="submission" date="2019-01" db="EMBL/GenBank/DDBJ databases">
        <title>Anaerobic oxidation of ethane by archaea from a marine hydrocarbon seep.</title>
        <authorList>
            <person name="Musat F."/>
        </authorList>
    </citation>
    <scope>NUCLEOTIDE SEQUENCE [LARGE SCALE GENOMIC DNA]</scope>
</reference>
<proteinExistence type="predicted"/>
<keyword evidence="1" id="KW-0472">Membrane</keyword>
<dbReference type="EMBL" id="RPGO01000032">
    <property type="protein sequence ID" value="RZB29129.1"/>
    <property type="molecule type" value="Genomic_DNA"/>
</dbReference>
<gene>
    <name evidence="2" type="ORF">AEth_01461</name>
</gene>
<comment type="caution">
    <text evidence="2">The sequence shown here is derived from an EMBL/GenBank/DDBJ whole genome shotgun (WGS) entry which is preliminary data.</text>
</comment>
<organism evidence="2 3">
    <name type="scientific">Candidatus Argoarchaeum ethanivorans</name>
    <dbReference type="NCBI Taxonomy" id="2608793"/>
    <lineage>
        <taxon>Archaea</taxon>
        <taxon>Methanobacteriati</taxon>
        <taxon>Methanobacteriota</taxon>
        <taxon>Stenosarchaea group</taxon>
        <taxon>Methanomicrobia</taxon>
        <taxon>Methanosarcinales</taxon>
        <taxon>Methanosarcinales incertae sedis</taxon>
        <taxon>GOM Arc I cluster</taxon>
        <taxon>Candidatus Argoarchaeum</taxon>
    </lineage>
</organism>
<name>A0A8B3S026_9EURY</name>
<evidence type="ECO:0000313" key="2">
    <source>
        <dbReference type="EMBL" id="RZB29129.1"/>
    </source>
</evidence>
<protein>
    <submittedName>
        <fullName evidence="2">Uncharacterized protein</fullName>
    </submittedName>
</protein>
<evidence type="ECO:0000256" key="1">
    <source>
        <dbReference type="SAM" id="Phobius"/>
    </source>
</evidence>
<evidence type="ECO:0000313" key="3">
    <source>
        <dbReference type="Proteomes" id="UP000291831"/>
    </source>
</evidence>
<keyword evidence="1" id="KW-0812">Transmembrane</keyword>
<dbReference type="AlphaFoldDB" id="A0A8B3S026"/>
<sequence length="130" mass="15505">MVFPLSYEAIYHINDGDFFSNVVYLISAFYLVAIIASFLIPISKINKFVDNKKEYLILESWNKLNNMMNEFKESKDLNMKKGIDISMHYFFYHSKLLNMKNYPWDIRVLMEFSLSFILPIAVLVLKTYYQ</sequence>
<dbReference type="Proteomes" id="UP000291831">
    <property type="component" value="Unassembled WGS sequence"/>
</dbReference>
<feature type="transmembrane region" description="Helical" evidence="1">
    <location>
        <begin position="22"/>
        <end position="42"/>
    </location>
</feature>
<feature type="transmembrane region" description="Helical" evidence="1">
    <location>
        <begin position="108"/>
        <end position="129"/>
    </location>
</feature>
<keyword evidence="1" id="KW-1133">Transmembrane helix</keyword>
<accession>A0A8B3S026</accession>